<dbReference type="AlphaFoldDB" id="A0AAD4PYU1"/>
<feature type="compositionally biased region" description="Basic and acidic residues" evidence="1">
    <location>
        <begin position="414"/>
        <end position="438"/>
    </location>
</feature>
<feature type="compositionally biased region" description="Basic residues" evidence="1">
    <location>
        <begin position="345"/>
        <end position="364"/>
    </location>
</feature>
<comment type="caution">
    <text evidence="2">The sequence shown here is derived from an EMBL/GenBank/DDBJ whole genome shotgun (WGS) entry which is preliminary data.</text>
</comment>
<dbReference type="EMBL" id="JAJTJA010000008">
    <property type="protein sequence ID" value="KAH8695533.1"/>
    <property type="molecule type" value="Genomic_DNA"/>
</dbReference>
<feature type="compositionally biased region" description="Polar residues" evidence="1">
    <location>
        <begin position="251"/>
        <end position="275"/>
    </location>
</feature>
<evidence type="ECO:0000313" key="2">
    <source>
        <dbReference type="EMBL" id="KAH8695533.1"/>
    </source>
</evidence>
<dbReference type="GeneID" id="70246888"/>
<feature type="compositionally biased region" description="Low complexity" evidence="1">
    <location>
        <begin position="202"/>
        <end position="212"/>
    </location>
</feature>
<keyword evidence="3" id="KW-1185">Reference proteome</keyword>
<feature type="compositionally biased region" description="Pro residues" evidence="1">
    <location>
        <begin position="367"/>
        <end position="379"/>
    </location>
</feature>
<feature type="compositionally biased region" description="Polar residues" evidence="1">
    <location>
        <begin position="160"/>
        <end position="175"/>
    </location>
</feature>
<feature type="compositionally biased region" description="Basic residues" evidence="1">
    <location>
        <begin position="392"/>
        <end position="401"/>
    </location>
</feature>
<name>A0AAD4PYU1_9EURO</name>
<feature type="compositionally biased region" description="Polar residues" evidence="1">
    <location>
        <begin position="327"/>
        <end position="343"/>
    </location>
</feature>
<reference evidence="2" key="1">
    <citation type="submission" date="2021-12" db="EMBL/GenBank/DDBJ databases">
        <title>Convergent genome expansion in fungi linked to evolution of root-endophyte symbiosis.</title>
        <authorList>
            <consortium name="DOE Joint Genome Institute"/>
            <person name="Ke Y.-H."/>
            <person name="Bonito G."/>
            <person name="Liao H.-L."/>
            <person name="Looney B."/>
            <person name="Rojas-Flechas A."/>
            <person name="Nash J."/>
            <person name="Hameed K."/>
            <person name="Schadt C."/>
            <person name="Martin F."/>
            <person name="Crous P.W."/>
            <person name="Miettinen O."/>
            <person name="Magnuson J.K."/>
            <person name="Labbe J."/>
            <person name="Jacobson D."/>
            <person name="Doktycz M.J."/>
            <person name="Veneault-Fourrey C."/>
            <person name="Kuo A."/>
            <person name="Mondo S."/>
            <person name="Calhoun S."/>
            <person name="Riley R."/>
            <person name="Ohm R."/>
            <person name="LaButti K."/>
            <person name="Andreopoulos B."/>
            <person name="Pangilinan J."/>
            <person name="Nolan M."/>
            <person name="Tritt A."/>
            <person name="Clum A."/>
            <person name="Lipzen A."/>
            <person name="Daum C."/>
            <person name="Barry K."/>
            <person name="Grigoriev I.V."/>
            <person name="Vilgalys R."/>
        </authorList>
    </citation>
    <scope>NUCLEOTIDE SEQUENCE</scope>
    <source>
        <strain evidence="2">PMI_201</strain>
    </source>
</reference>
<evidence type="ECO:0000313" key="3">
    <source>
        <dbReference type="Proteomes" id="UP001201262"/>
    </source>
</evidence>
<dbReference type="Proteomes" id="UP001201262">
    <property type="component" value="Unassembled WGS sequence"/>
</dbReference>
<gene>
    <name evidence="2" type="ORF">BGW36DRAFT_382862</name>
</gene>
<feature type="compositionally biased region" description="Low complexity" evidence="1">
    <location>
        <begin position="298"/>
        <end position="317"/>
    </location>
</feature>
<feature type="compositionally biased region" description="Low complexity" evidence="1">
    <location>
        <begin position="183"/>
        <end position="192"/>
    </location>
</feature>
<feature type="compositionally biased region" description="Polar residues" evidence="1">
    <location>
        <begin position="22"/>
        <end position="38"/>
    </location>
</feature>
<accession>A0AAD4PYU1</accession>
<organism evidence="2 3">
    <name type="scientific">Talaromyces proteolyticus</name>
    <dbReference type="NCBI Taxonomy" id="1131652"/>
    <lineage>
        <taxon>Eukaryota</taxon>
        <taxon>Fungi</taxon>
        <taxon>Dikarya</taxon>
        <taxon>Ascomycota</taxon>
        <taxon>Pezizomycotina</taxon>
        <taxon>Eurotiomycetes</taxon>
        <taxon>Eurotiomycetidae</taxon>
        <taxon>Eurotiales</taxon>
        <taxon>Trichocomaceae</taxon>
        <taxon>Talaromyces</taxon>
        <taxon>Talaromyces sect. Bacilispori</taxon>
    </lineage>
</organism>
<evidence type="ECO:0000256" key="1">
    <source>
        <dbReference type="SAM" id="MobiDB-lite"/>
    </source>
</evidence>
<protein>
    <submittedName>
        <fullName evidence="2">Uncharacterized protein</fullName>
    </submittedName>
</protein>
<dbReference type="RefSeq" id="XP_046070675.1">
    <property type="nucleotide sequence ID" value="XM_046216601.1"/>
</dbReference>
<sequence length="498" mass="54998">MLLTLKPPIQNGLKGPHEYSIIRQSIPTPRTSSSTAVGSSPPNTPPSQPSPAKVMDHSSRRGLPPPAAMNLPSEVQSITTAPIAQLPPPPAQWQSEDLRQWLQTKAEEDRRRQEEERTRQESLRLEQRRIEQSILRDAFQAGVPPHMVPLIFSGMGGGNSTRSSWEMAQQLEWSTPSPHRRTSSQQRQQSLPPLAPPPLPAPASESAQSLSSDVRRDSRAIPPNPYATHAIPPPAPVSSQPVPRSPSQPQHYSITSQSAIARQSESRLSSVSRFNTGEIRDMPILHPTANIGTAQYQPSVPTPSSSASAKSETAQSSIYFHHWVPPAQSQSITSSAKGQQETSSRTHHRSELHSPPGRKRKAHGPHQAPPPPSSHPGPSSPTTSHVSVRHNTPGRRQHSQGHSREQSDVSYESQYRDYSEYEQERRRSDQGSDRDQPQKHSQRPYHESSTGPAILNPEREDDKSRPRSVSTSPYDSRVAPHAGGYRSYRPPNEGGHQQ</sequence>
<feature type="compositionally biased region" description="Basic and acidic residues" evidence="1">
    <location>
        <begin position="105"/>
        <end position="131"/>
    </location>
</feature>
<proteinExistence type="predicted"/>
<feature type="region of interest" description="Disordered" evidence="1">
    <location>
        <begin position="1"/>
        <end position="498"/>
    </location>
</feature>
<feature type="compositionally biased region" description="Low complexity" evidence="1">
    <location>
        <begin position="237"/>
        <end position="250"/>
    </location>
</feature>